<comment type="caution">
    <text evidence="3">The sequence shown here is derived from an EMBL/GenBank/DDBJ whole genome shotgun (WGS) entry which is preliminary data.</text>
</comment>
<dbReference type="VEuPathDB" id="FungiDB:H257_13335"/>
<dbReference type="EMBL" id="QUTH01003358">
    <property type="protein sequence ID" value="RHZ19898.1"/>
    <property type="molecule type" value="Genomic_DNA"/>
</dbReference>
<reference evidence="5 6" key="2">
    <citation type="submission" date="2018-08" db="EMBL/GenBank/DDBJ databases">
        <title>Aphanomyces genome sequencing and annotation.</title>
        <authorList>
            <person name="Minardi D."/>
            <person name="Oidtmann B."/>
            <person name="Van Der Giezen M."/>
            <person name="Studholme D.J."/>
        </authorList>
    </citation>
    <scope>NUCLEOTIDE SEQUENCE [LARGE SCALE GENOMIC DNA]</scope>
    <source>
        <strain evidence="2 5">Da</strain>
        <strain evidence="1 6">Sv</strain>
    </source>
</reference>
<name>A0A3R7WDQ0_APHAT</name>
<dbReference type="Proteomes" id="UP000284702">
    <property type="component" value="Unassembled WGS sequence"/>
</dbReference>
<evidence type="ECO:0000313" key="4">
    <source>
        <dbReference type="Proteomes" id="UP000284702"/>
    </source>
</evidence>
<proteinExistence type="predicted"/>
<accession>A0A3R7WDQ0</accession>
<dbReference type="EMBL" id="QUTG01007539">
    <property type="protein sequence ID" value="RHY82515.1"/>
    <property type="molecule type" value="Genomic_DNA"/>
</dbReference>
<evidence type="ECO:0000313" key="1">
    <source>
        <dbReference type="EMBL" id="RHY82515.1"/>
    </source>
</evidence>
<gene>
    <name evidence="3" type="ORF">B5M09_005625</name>
    <name evidence="1" type="ORF">DYB35_009950</name>
    <name evidence="2" type="ORF">DYB37_007635</name>
</gene>
<dbReference type="Proteomes" id="UP000285712">
    <property type="component" value="Unassembled WGS sequence"/>
</dbReference>
<reference evidence="3 4" key="1">
    <citation type="submission" date="2018-07" db="EMBL/GenBank/DDBJ databases">
        <title>Annotation of Aphanomyces astaci genome assembly.</title>
        <authorList>
            <person name="Studholme D.J."/>
        </authorList>
    </citation>
    <scope>NUCLEOTIDE SEQUENCE [LARGE SCALE GENOMIC DNA]</scope>
    <source>
        <strain evidence="3">Pc</strain>
    </source>
</reference>
<sequence>MLVLSRLSSVQIRQVLPPLLAKLQSELGGSTIALDIQTSFCMMEDLFSDDLGRASPLVGMYTDEEEDMLKSLELRTVL</sequence>
<dbReference type="AlphaFoldDB" id="A0A3R7WDQ0"/>
<dbReference type="EMBL" id="MZMZ02004699">
    <property type="protein sequence ID" value="RQM19098.1"/>
    <property type="molecule type" value="Genomic_DNA"/>
</dbReference>
<evidence type="ECO:0000313" key="2">
    <source>
        <dbReference type="EMBL" id="RHZ19898.1"/>
    </source>
</evidence>
<organism evidence="3 4">
    <name type="scientific">Aphanomyces astaci</name>
    <name type="common">Crayfish plague agent</name>
    <dbReference type="NCBI Taxonomy" id="112090"/>
    <lineage>
        <taxon>Eukaryota</taxon>
        <taxon>Sar</taxon>
        <taxon>Stramenopiles</taxon>
        <taxon>Oomycota</taxon>
        <taxon>Saprolegniomycetes</taxon>
        <taxon>Saprolegniales</taxon>
        <taxon>Verrucalvaceae</taxon>
        <taxon>Aphanomyces</taxon>
    </lineage>
</organism>
<evidence type="ECO:0000313" key="6">
    <source>
        <dbReference type="Proteomes" id="UP000285712"/>
    </source>
</evidence>
<keyword evidence="4" id="KW-1185">Reference proteome</keyword>
<evidence type="ECO:0000313" key="5">
    <source>
        <dbReference type="Proteomes" id="UP000285430"/>
    </source>
</evidence>
<evidence type="ECO:0000313" key="3">
    <source>
        <dbReference type="EMBL" id="RQM19098.1"/>
    </source>
</evidence>
<protein>
    <submittedName>
        <fullName evidence="3">Uncharacterized protein</fullName>
    </submittedName>
</protein>
<dbReference type="Proteomes" id="UP000285430">
    <property type="component" value="Unassembled WGS sequence"/>
</dbReference>